<dbReference type="Pfam" id="PF00230">
    <property type="entry name" value="MIP"/>
    <property type="match status" value="1"/>
</dbReference>
<feature type="non-terminal residue" evidence="11">
    <location>
        <position position="1"/>
    </location>
</feature>
<evidence type="ECO:0000256" key="7">
    <source>
        <dbReference type="ARBA" id="ARBA00023136"/>
    </source>
</evidence>
<dbReference type="AlphaFoldDB" id="A0A9P8GA86"/>
<dbReference type="GO" id="GO:0015250">
    <property type="term" value="F:water channel activity"/>
    <property type="evidence" value="ECO:0007669"/>
    <property type="project" value="TreeGrafter"/>
</dbReference>
<evidence type="ECO:0000256" key="8">
    <source>
        <dbReference type="ARBA" id="ARBA00034651"/>
    </source>
</evidence>
<feature type="compositionally biased region" description="Polar residues" evidence="9">
    <location>
        <begin position="103"/>
        <end position="122"/>
    </location>
</feature>
<evidence type="ECO:0000256" key="5">
    <source>
        <dbReference type="ARBA" id="ARBA00022737"/>
    </source>
</evidence>
<evidence type="ECO:0000256" key="2">
    <source>
        <dbReference type="ARBA" id="ARBA00006175"/>
    </source>
</evidence>
<feature type="transmembrane region" description="Helical" evidence="10">
    <location>
        <begin position="320"/>
        <end position="342"/>
    </location>
</feature>
<dbReference type="PRINTS" id="PR00783">
    <property type="entry name" value="MINTRINSICP"/>
</dbReference>
<feature type="region of interest" description="Disordered" evidence="9">
    <location>
        <begin position="1"/>
        <end position="134"/>
    </location>
</feature>
<keyword evidence="5" id="KW-0677">Repeat</keyword>
<dbReference type="SUPFAM" id="SSF81338">
    <property type="entry name" value="Aquaporin-like"/>
    <property type="match status" value="1"/>
</dbReference>
<feature type="compositionally biased region" description="Polar residues" evidence="9">
    <location>
        <begin position="83"/>
        <end position="92"/>
    </location>
</feature>
<feature type="transmembrane region" description="Helical" evidence="10">
    <location>
        <begin position="276"/>
        <end position="300"/>
    </location>
</feature>
<keyword evidence="7 10" id="KW-0472">Membrane</keyword>
<evidence type="ECO:0000313" key="12">
    <source>
        <dbReference type="Proteomes" id="UP000767238"/>
    </source>
</evidence>
<dbReference type="InterPro" id="IPR034294">
    <property type="entry name" value="Aquaporin_transptr"/>
</dbReference>
<organism evidence="11 12">
    <name type="scientific">Aureobasidium melanogenum</name>
    <name type="common">Aureobasidium pullulans var. melanogenum</name>
    <dbReference type="NCBI Taxonomy" id="46634"/>
    <lineage>
        <taxon>Eukaryota</taxon>
        <taxon>Fungi</taxon>
        <taxon>Dikarya</taxon>
        <taxon>Ascomycota</taxon>
        <taxon>Pezizomycotina</taxon>
        <taxon>Dothideomycetes</taxon>
        <taxon>Dothideomycetidae</taxon>
        <taxon>Dothideales</taxon>
        <taxon>Saccotheciaceae</taxon>
        <taxon>Aureobasidium</taxon>
    </lineage>
</organism>
<comment type="caution">
    <text evidence="11">The sequence shown here is derived from an EMBL/GenBank/DDBJ whole genome shotgun (WGS) entry which is preliminary data.</text>
</comment>
<dbReference type="InterPro" id="IPR000425">
    <property type="entry name" value="MIP"/>
</dbReference>
<comment type="subcellular location">
    <subcellularLocation>
        <location evidence="1">Membrane</location>
        <topology evidence="1">Multi-pass membrane protein</topology>
    </subcellularLocation>
</comment>
<evidence type="ECO:0000256" key="9">
    <source>
        <dbReference type="SAM" id="MobiDB-lite"/>
    </source>
</evidence>
<keyword evidence="4 10" id="KW-0812">Transmembrane</keyword>
<dbReference type="PANTHER" id="PTHR19139:SF283">
    <property type="entry name" value="AQUAPORIN"/>
    <property type="match status" value="1"/>
</dbReference>
<feature type="compositionally biased region" description="Polar residues" evidence="9">
    <location>
        <begin position="10"/>
        <end position="54"/>
    </location>
</feature>
<keyword evidence="6 10" id="KW-1133">Transmembrane helix</keyword>
<evidence type="ECO:0000256" key="1">
    <source>
        <dbReference type="ARBA" id="ARBA00004141"/>
    </source>
</evidence>
<feature type="compositionally biased region" description="Basic and acidic residues" evidence="9">
    <location>
        <begin position="525"/>
        <end position="534"/>
    </location>
</feature>
<dbReference type="InterPro" id="IPR023271">
    <property type="entry name" value="Aquaporin-like"/>
</dbReference>
<feature type="transmembrane region" description="Helical" evidence="10">
    <location>
        <begin position="408"/>
        <end position="426"/>
    </location>
</feature>
<evidence type="ECO:0000256" key="3">
    <source>
        <dbReference type="ARBA" id="ARBA00022448"/>
    </source>
</evidence>
<evidence type="ECO:0000313" key="11">
    <source>
        <dbReference type="EMBL" id="KAH0211838.1"/>
    </source>
</evidence>
<gene>
    <name evidence="11" type="ORF">KCV03_g9583</name>
</gene>
<dbReference type="OrthoDB" id="3222at2759"/>
<proteinExistence type="inferred from homology"/>
<dbReference type="Gene3D" id="1.20.1080.10">
    <property type="entry name" value="Glycerol uptake facilitator protein"/>
    <property type="match status" value="1"/>
</dbReference>
<evidence type="ECO:0000256" key="10">
    <source>
        <dbReference type="SAM" id="Phobius"/>
    </source>
</evidence>
<feature type="transmembrane region" description="Helical" evidence="10">
    <location>
        <begin position="479"/>
        <end position="499"/>
    </location>
</feature>
<sequence>MSRPSLVRSHISTYSQISSKDPDTVMSQNSYGPTTPLSQKSNRQLGYDPNTPNGTGAPLLRTSPSQETPQPARFVSPPPANPGSRSSTSAGGPSTAVIPRPGTAQTIQPRDRSMSQSNTQSYWGPLPRNYNSDSYDLGSRPTFYKRHSYNDYENMGAQFEDSDTQALNPTPRTQAKQASVEPFPTDVQRIPVNADSPLHQLQQVRGAPSDSFRSLRYDTKKRSYRFDNLSDVESENAGRGVQSGSFYRNGRPSTPVEEILRLPLTWWMNSTAKNHFVAMIGEFVGTTMFLFFAFAGTQVANIQASTTTTTNATNGFSPIVLLYTAVSFGFSLMVNVWIFFRISGGLFNPAVTLAMVMVKSLDYVRGSLLFLAQISGSLLASVLVRALFPTPLNVRTTLSADTSKARGVFIEAILTAELIFTIFMLAKEKHRATYMAPIGIGLSLFIAELVGVFYTGGSLNPARSFGPCAVTGVWDNEHWVYWLGPGLGALIAVVFYKFIKILEYEIANPGQDAESEVEVPQGRDAGWRKKDEEA</sequence>
<feature type="region of interest" description="Disordered" evidence="9">
    <location>
        <begin position="512"/>
        <end position="534"/>
    </location>
</feature>
<feature type="transmembrane region" description="Helical" evidence="10">
    <location>
        <begin position="363"/>
        <end position="388"/>
    </location>
</feature>
<comment type="similarity">
    <text evidence="2">Belongs to the MIP/aquaporin (TC 1.A.8) family.</text>
</comment>
<keyword evidence="3" id="KW-0813">Transport</keyword>
<protein>
    <submittedName>
        <fullName evidence="11">Aquaporin-like protein</fullName>
    </submittedName>
</protein>
<reference evidence="11" key="1">
    <citation type="journal article" date="2021" name="J Fungi (Basel)">
        <title>Virulence traits and population genomics of the black yeast Aureobasidium melanogenum.</title>
        <authorList>
            <person name="Cernosa A."/>
            <person name="Sun X."/>
            <person name="Gostincar C."/>
            <person name="Fang C."/>
            <person name="Gunde-Cimerman N."/>
            <person name="Song Z."/>
        </authorList>
    </citation>
    <scope>NUCLEOTIDE SEQUENCE</scope>
    <source>
        <strain evidence="11">EXF-8016</strain>
    </source>
</reference>
<comment type="catalytic activity">
    <reaction evidence="8">
        <text>H2O(in) = H2O(out)</text>
        <dbReference type="Rhea" id="RHEA:29667"/>
        <dbReference type="ChEBI" id="CHEBI:15377"/>
    </reaction>
</comment>
<evidence type="ECO:0000256" key="6">
    <source>
        <dbReference type="ARBA" id="ARBA00022989"/>
    </source>
</evidence>
<accession>A0A9P8GA86</accession>
<feature type="transmembrane region" description="Helical" evidence="10">
    <location>
        <begin position="438"/>
        <end position="459"/>
    </location>
</feature>
<dbReference type="EMBL" id="JAHFYH010000130">
    <property type="protein sequence ID" value="KAH0211838.1"/>
    <property type="molecule type" value="Genomic_DNA"/>
</dbReference>
<dbReference type="GO" id="GO:0005886">
    <property type="term" value="C:plasma membrane"/>
    <property type="evidence" value="ECO:0007669"/>
    <property type="project" value="TreeGrafter"/>
</dbReference>
<name>A0A9P8GA86_AURME</name>
<evidence type="ECO:0000256" key="4">
    <source>
        <dbReference type="ARBA" id="ARBA00022692"/>
    </source>
</evidence>
<dbReference type="Proteomes" id="UP000767238">
    <property type="component" value="Unassembled WGS sequence"/>
</dbReference>
<dbReference type="PANTHER" id="PTHR19139">
    <property type="entry name" value="AQUAPORIN TRANSPORTER"/>
    <property type="match status" value="1"/>
</dbReference>
<reference evidence="11" key="2">
    <citation type="submission" date="2021-08" db="EMBL/GenBank/DDBJ databases">
        <authorList>
            <person name="Gostincar C."/>
            <person name="Sun X."/>
            <person name="Song Z."/>
            <person name="Gunde-Cimerman N."/>
        </authorList>
    </citation>
    <scope>NUCLEOTIDE SEQUENCE</scope>
    <source>
        <strain evidence="11">EXF-8016</strain>
    </source>
</reference>
<dbReference type="FunFam" id="1.20.1080.10:FF:000014">
    <property type="entry name" value="Aquaporin 1"/>
    <property type="match status" value="1"/>
</dbReference>